<dbReference type="PATRIC" id="fig|1352357.3.peg.149"/>
<keyword evidence="1" id="KW-1133">Transmembrane helix</keyword>
<evidence type="ECO:0000313" key="3">
    <source>
        <dbReference type="Proteomes" id="UP000015816"/>
    </source>
</evidence>
<dbReference type="AlphaFoldDB" id="T2SAW2"/>
<gene>
    <name evidence="2" type="ORF">HPSA50_0149</name>
</gene>
<keyword evidence="1" id="KW-0472">Membrane</keyword>
<accession>T2SAW2</accession>
<proteinExistence type="predicted"/>
<feature type="transmembrane region" description="Helical" evidence="1">
    <location>
        <begin position="9"/>
        <end position="29"/>
    </location>
</feature>
<sequence length="40" mass="4860">MLCETHKKFLLLLMFHFLNFFNSFLGILFKNVSIMLRNHT</sequence>
<reference evidence="2 3" key="1">
    <citation type="journal article" date="2013" name="Genome Announc.">
        <title>Genome Sequences of Three hpAfrica2 Strains of Helicobacter pylori.</title>
        <authorList>
            <person name="Duncan S.S."/>
            <person name="Bertoli M.T."/>
            <person name="Kersulyte D."/>
            <person name="Valk P.L."/>
            <person name="Tamma S."/>
            <person name="Segal I."/>
            <person name="McClain M.S."/>
            <person name="Cover T.L."/>
            <person name="Berg D.E."/>
        </authorList>
    </citation>
    <scope>NUCLEOTIDE SEQUENCE [LARGE SCALE GENOMIC DNA]</scope>
    <source>
        <strain evidence="2 3">SouthAfrica50</strain>
    </source>
</reference>
<evidence type="ECO:0000256" key="1">
    <source>
        <dbReference type="SAM" id="Phobius"/>
    </source>
</evidence>
<organism evidence="2 3">
    <name type="scientific">Helicobacter pylori SouthAfrica50</name>
    <dbReference type="NCBI Taxonomy" id="1352357"/>
    <lineage>
        <taxon>Bacteria</taxon>
        <taxon>Pseudomonadati</taxon>
        <taxon>Campylobacterota</taxon>
        <taxon>Epsilonproteobacteria</taxon>
        <taxon>Campylobacterales</taxon>
        <taxon>Helicobacteraceae</taxon>
        <taxon>Helicobacter</taxon>
    </lineage>
</organism>
<keyword evidence="1" id="KW-0812">Transmembrane</keyword>
<dbReference type="EMBL" id="AVNI01000001">
    <property type="protein sequence ID" value="EQD89757.1"/>
    <property type="molecule type" value="Genomic_DNA"/>
</dbReference>
<name>T2SAW2_HELPX</name>
<comment type="caution">
    <text evidence="2">The sequence shown here is derived from an EMBL/GenBank/DDBJ whole genome shotgun (WGS) entry which is preliminary data.</text>
</comment>
<dbReference type="Proteomes" id="UP000015816">
    <property type="component" value="Unassembled WGS sequence"/>
</dbReference>
<evidence type="ECO:0000313" key="2">
    <source>
        <dbReference type="EMBL" id="EQD89757.1"/>
    </source>
</evidence>
<protein>
    <submittedName>
        <fullName evidence="2">Putative membrane protein</fullName>
    </submittedName>
</protein>